<dbReference type="InterPro" id="IPR050187">
    <property type="entry name" value="Lipid_Phosphate_FormReg"/>
</dbReference>
<keyword evidence="11" id="KW-1185">Reference proteome</keyword>
<evidence type="ECO:0000256" key="6">
    <source>
        <dbReference type="ARBA" id="ARBA00022840"/>
    </source>
</evidence>
<dbReference type="InterPro" id="IPR005218">
    <property type="entry name" value="Diacylglycerol/lipid_kinase"/>
</dbReference>
<gene>
    <name evidence="10" type="ORF">H8S54_14775</name>
</gene>
<name>A0A8I0ABR4_9FIRM</name>
<evidence type="ECO:0000256" key="7">
    <source>
        <dbReference type="ARBA" id="ARBA00023209"/>
    </source>
</evidence>
<keyword evidence="6" id="KW-0067">ATP-binding</keyword>
<evidence type="ECO:0000256" key="1">
    <source>
        <dbReference type="ARBA" id="ARBA00001946"/>
    </source>
</evidence>
<keyword evidence="7" id="KW-0594">Phospholipid biosynthesis</keyword>
<keyword evidence="7" id="KW-0444">Lipid biosynthesis</keyword>
<evidence type="ECO:0000256" key="5">
    <source>
        <dbReference type="ARBA" id="ARBA00022777"/>
    </source>
</evidence>
<keyword evidence="8" id="KW-1208">Phospholipid metabolism</keyword>
<keyword evidence="3" id="KW-0808">Transferase</keyword>
<keyword evidence="5 10" id="KW-0418">Kinase</keyword>
<dbReference type="NCBIfam" id="TIGR00147">
    <property type="entry name" value="YegS/Rv2252/BmrU family lipid kinase"/>
    <property type="match status" value="1"/>
</dbReference>
<evidence type="ECO:0000256" key="8">
    <source>
        <dbReference type="ARBA" id="ARBA00023264"/>
    </source>
</evidence>
<reference evidence="10 11" key="1">
    <citation type="submission" date="2020-08" db="EMBL/GenBank/DDBJ databases">
        <title>Genome public.</title>
        <authorList>
            <person name="Liu C."/>
            <person name="Sun Q."/>
        </authorList>
    </citation>
    <scope>NUCLEOTIDE SEQUENCE [LARGE SCALE GENOMIC DNA]</scope>
    <source>
        <strain evidence="10 11">BX17</strain>
    </source>
</reference>
<comment type="similarity">
    <text evidence="2">Belongs to the diacylglycerol/lipid kinase family.</text>
</comment>
<dbReference type="GO" id="GO:0005524">
    <property type="term" value="F:ATP binding"/>
    <property type="evidence" value="ECO:0007669"/>
    <property type="project" value="UniProtKB-KW"/>
</dbReference>
<dbReference type="InterPro" id="IPR001206">
    <property type="entry name" value="Diacylglycerol_kinase_cat_dom"/>
</dbReference>
<protein>
    <submittedName>
        <fullName evidence="10">Diacylglycerol kinase family lipid kinase</fullName>
    </submittedName>
</protein>
<comment type="cofactor">
    <cofactor evidence="1">
        <name>Mg(2+)</name>
        <dbReference type="ChEBI" id="CHEBI:18420"/>
    </cofactor>
</comment>
<evidence type="ECO:0000313" key="10">
    <source>
        <dbReference type="EMBL" id="MBC5652329.1"/>
    </source>
</evidence>
<dbReference type="AlphaFoldDB" id="A0A8I0ABR4"/>
<dbReference type="GO" id="GO:0016301">
    <property type="term" value="F:kinase activity"/>
    <property type="evidence" value="ECO:0007669"/>
    <property type="project" value="UniProtKB-KW"/>
</dbReference>
<dbReference type="EMBL" id="JACOOT010000035">
    <property type="protein sequence ID" value="MBC5652329.1"/>
    <property type="molecule type" value="Genomic_DNA"/>
</dbReference>
<evidence type="ECO:0000256" key="2">
    <source>
        <dbReference type="ARBA" id="ARBA00005983"/>
    </source>
</evidence>
<feature type="domain" description="DAGKc" evidence="9">
    <location>
        <begin position="1"/>
        <end position="133"/>
    </location>
</feature>
<evidence type="ECO:0000256" key="4">
    <source>
        <dbReference type="ARBA" id="ARBA00022741"/>
    </source>
</evidence>
<accession>A0A8I0ABR4</accession>
<dbReference type="RefSeq" id="WP_173766847.1">
    <property type="nucleotide sequence ID" value="NZ_JACOOT010000035.1"/>
</dbReference>
<dbReference type="GO" id="GO:0008654">
    <property type="term" value="P:phospholipid biosynthetic process"/>
    <property type="evidence" value="ECO:0007669"/>
    <property type="project" value="UniProtKB-KW"/>
</dbReference>
<dbReference type="SUPFAM" id="SSF111331">
    <property type="entry name" value="NAD kinase/diacylglycerol kinase-like"/>
    <property type="match status" value="1"/>
</dbReference>
<evidence type="ECO:0000256" key="3">
    <source>
        <dbReference type="ARBA" id="ARBA00022679"/>
    </source>
</evidence>
<dbReference type="InterPro" id="IPR017438">
    <property type="entry name" value="ATP-NAD_kinase_N"/>
</dbReference>
<comment type="caution">
    <text evidence="10">The sequence shown here is derived from an EMBL/GenBank/DDBJ whole genome shotgun (WGS) entry which is preliminary data.</text>
</comment>
<dbReference type="Gene3D" id="2.60.200.40">
    <property type="match status" value="1"/>
</dbReference>
<keyword evidence="7" id="KW-0443">Lipid metabolism</keyword>
<dbReference type="Gene3D" id="3.40.50.10330">
    <property type="entry name" value="Probable inorganic polyphosphate/atp-NAD kinase, domain 1"/>
    <property type="match status" value="1"/>
</dbReference>
<dbReference type="PROSITE" id="PS50146">
    <property type="entry name" value="DAGK"/>
    <property type="match status" value="1"/>
</dbReference>
<dbReference type="Pfam" id="PF00781">
    <property type="entry name" value="DAGK_cat"/>
    <property type="match status" value="1"/>
</dbReference>
<sequence>MYYFIVNPNSHSGRGRIIWDQLHQQLLLRGISFQYCLTRYSGHATKIASEASLLGIDSEPVYMIAIGGDGTIQEVLTGITDFDRVVFGYIPTGSGNDFCRSMELPFDPMESLEYILKAERIAPMDVPYLICGEKKSHFGISTGIGYDAGVCQEVLATPLKKVFNRLGLGKLIYLFIALKQLIFISPGKMTVTLDGENTFSYDHVYFTAVMNQRYEGGGFKFCPDARPDDGQLDMILVEGVGKLKLLFCLPTAFFGKHTGIKGIHIMTCRDIHIHSENALPVHIDGESGGIRQDLTVSIEKKPLKIILPVV</sequence>
<proteinExistence type="inferred from homology"/>
<dbReference type="PANTHER" id="PTHR12358:SF54">
    <property type="entry name" value="SPHINGOSINE KINASE RELATED PROTEIN"/>
    <property type="match status" value="1"/>
</dbReference>
<dbReference type="Pfam" id="PF19279">
    <property type="entry name" value="YegS_C"/>
    <property type="match status" value="1"/>
</dbReference>
<organism evidence="10 11">
    <name type="scientific">Blautia segnis</name>
    <dbReference type="NCBI Taxonomy" id="2763030"/>
    <lineage>
        <taxon>Bacteria</taxon>
        <taxon>Bacillati</taxon>
        <taxon>Bacillota</taxon>
        <taxon>Clostridia</taxon>
        <taxon>Lachnospirales</taxon>
        <taxon>Lachnospiraceae</taxon>
        <taxon>Blautia</taxon>
    </lineage>
</organism>
<evidence type="ECO:0000259" key="9">
    <source>
        <dbReference type="PROSITE" id="PS50146"/>
    </source>
</evidence>
<dbReference type="Proteomes" id="UP000652847">
    <property type="component" value="Unassembled WGS sequence"/>
</dbReference>
<evidence type="ECO:0000313" key="11">
    <source>
        <dbReference type="Proteomes" id="UP000652847"/>
    </source>
</evidence>
<dbReference type="PANTHER" id="PTHR12358">
    <property type="entry name" value="SPHINGOSINE KINASE"/>
    <property type="match status" value="1"/>
</dbReference>
<keyword evidence="4" id="KW-0547">Nucleotide-binding</keyword>
<dbReference type="InterPro" id="IPR045540">
    <property type="entry name" value="YegS/DAGK_C"/>
</dbReference>
<dbReference type="InterPro" id="IPR016064">
    <property type="entry name" value="NAD/diacylglycerol_kinase_sf"/>
</dbReference>